<dbReference type="PIRSF" id="PIRSF000398">
    <property type="entry name" value="M_m6A_EcoRV"/>
    <property type="match status" value="1"/>
</dbReference>
<gene>
    <name evidence="7" type="ORF">HMPREF9238_01265</name>
</gene>
<reference evidence="7 8" key="1">
    <citation type="submission" date="2013-05" db="EMBL/GenBank/DDBJ databases">
        <title>The Genome Sequence of Actinomyces europaeus ACS-120-V-COL10B.</title>
        <authorList>
            <consortium name="The Broad Institute Genomics Platform"/>
            <person name="Earl A."/>
            <person name="Ward D."/>
            <person name="Feldgarden M."/>
            <person name="Gevers D."/>
            <person name="Saerens B."/>
            <person name="Vaneechoutte M."/>
            <person name="Walker B."/>
            <person name="Young S."/>
            <person name="Zeng Q."/>
            <person name="Gargeya S."/>
            <person name="Fitzgerald M."/>
            <person name="Haas B."/>
            <person name="Abouelleil A."/>
            <person name="Allen A.W."/>
            <person name="Alvarado L."/>
            <person name="Arachchi H.M."/>
            <person name="Berlin A.M."/>
            <person name="Chapman S.B."/>
            <person name="Gainer-Dewar J."/>
            <person name="Goldberg J."/>
            <person name="Griggs A."/>
            <person name="Gujja S."/>
            <person name="Hansen M."/>
            <person name="Howarth C."/>
            <person name="Imamovic A."/>
            <person name="Ireland A."/>
            <person name="Larimer J."/>
            <person name="McCowan C."/>
            <person name="Murphy C."/>
            <person name="Pearson M."/>
            <person name="Poon T.W."/>
            <person name="Priest M."/>
            <person name="Roberts A."/>
            <person name="Saif S."/>
            <person name="Shea T."/>
            <person name="Sisk P."/>
            <person name="Sykes S."/>
            <person name="Wortman J."/>
            <person name="Nusbaum C."/>
            <person name="Birren B."/>
        </authorList>
    </citation>
    <scope>NUCLEOTIDE SEQUENCE [LARGE SCALE GENOMIC DNA]</scope>
    <source>
        <strain evidence="7 8">ACS-120-V-Col10b</strain>
    </source>
</reference>
<proteinExistence type="inferred from homology"/>
<keyword evidence="8" id="KW-1185">Reference proteome</keyword>
<dbReference type="GO" id="GO:1904047">
    <property type="term" value="F:S-adenosyl-L-methionine binding"/>
    <property type="evidence" value="ECO:0007669"/>
    <property type="project" value="TreeGrafter"/>
</dbReference>
<comment type="catalytic activity">
    <reaction evidence="6">
        <text>a 2'-deoxyadenosine in DNA + S-adenosyl-L-methionine = an N(6)-methyl-2'-deoxyadenosine in DNA + S-adenosyl-L-homocysteine + H(+)</text>
        <dbReference type="Rhea" id="RHEA:15197"/>
        <dbReference type="Rhea" id="RHEA-COMP:12418"/>
        <dbReference type="Rhea" id="RHEA-COMP:12419"/>
        <dbReference type="ChEBI" id="CHEBI:15378"/>
        <dbReference type="ChEBI" id="CHEBI:57856"/>
        <dbReference type="ChEBI" id="CHEBI:59789"/>
        <dbReference type="ChEBI" id="CHEBI:90615"/>
        <dbReference type="ChEBI" id="CHEBI:90616"/>
        <dbReference type="EC" id="2.1.1.72"/>
    </reaction>
</comment>
<keyword evidence="3" id="KW-0489">Methyltransferase</keyword>
<keyword evidence="4" id="KW-0808">Transferase</keyword>
<evidence type="ECO:0000313" key="8">
    <source>
        <dbReference type="Proteomes" id="UP000014387"/>
    </source>
</evidence>
<dbReference type="GO" id="GO:0032259">
    <property type="term" value="P:methylation"/>
    <property type="evidence" value="ECO:0007669"/>
    <property type="project" value="UniProtKB-KW"/>
</dbReference>
<name>A0A9W5VX33_9ACTO</name>
<dbReference type="GO" id="GO:0043565">
    <property type="term" value="F:sequence-specific DNA binding"/>
    <property type="evidence" value="ECO:0007669"/>
    <property type="project" value="TreeGrafter"/>
</dbReference>
<dbReference type="GO" id="GO:0006298">
    <property type="term" value="P:mismatch repair"/>
    <property type="evidence" value="ECO:0007669"/>
    <property type="project" value="TreeGrafter"/>
</dbReference>
<dbReference type="Gene3D" id="3.40.50.150">
    <property type="entry name" value="Vaccinia Virus protein VP39"/>
    <property type="match status" value="1"/>
</dbReference>
<dbReference type="PRINTS" id="PR00505">
    <property type="entry name" value="D12N6MTFRASE"/>
</dbReference>
<dbReference type="InterPro" id="IPR012327">
    <property type="entry name" value="MeTrfase_D12"/>
</dbReference>
<evidence type="ECO:0000256" key="5">
    <source>
        <dbReference type="ARBA" id="ARBA00022691"/>
    </source>
</evidence>
<dbReference type="PANTHER" id="PTHR30481">
    <property type="entry name" value="DNA ADENINE METHYLASE"/>
    <property type="match status" value="1"/>
</dbReference>
<evidence type="ECO:0000256" key="3">
    <source>
        <dbReference type="ARBA" id="ARBA00022603"/>
    </source>
</evidence>
<sequence length="308" mass="34340">MILSKVDTHVEDPSSTEPLRIVARHAHSVFAPLRYPGGKAKLTGFFADILAHNRHISRYVEPYAGGAGAGLALLLTGQITHLHINDLDPAVYSFWRLLVTDPQRIVDFIDSVPLTVQEWHCQRAIYKAGSSPSAELGLAFFYLNRTNRSGILNAGVIGGKTQTGNYKMDARFNRDTLVRRVEALIPYLGRITVTNEDGRSVINDYGNDKQTLLYVDPPYVQAGKRLYLNAFEDYDHKGLAATIHDHPDGNWILTYDNHPLVRELYEGDYCIPLSINYSAHKKTKAKEILVASANLAPVVKEIGRNTVT</sequence>
<dbReference type="EMBL" id="AGWN01000001">
    <property type="protein sequence ID" value="EPD31489.1"/>
    <property type="molecule type" value="Genomic_DNA"/>
</dbReference>
<dbReference type="PANTHER" id="PTHR30481:SF2">
    <property type="entry name" value="SITE-SPECIFIC DNA-METHYLTRANSFERASE (ADENINE-SPECIFIC)"/>
    <property type="match status" value="1"/>
</dbReference>
<dbReference type="SUPFAM" id="SSF53335">
    <property type="entry name" value="S-adenosyl-L-methionine-dependent methyltransferases"/>
    <property type="match status" value="1"/>
</dbReference>
<dbReference type="GO" id="GO:0009007">
    <property type="term" value="F:site-specific DNA-methyltransferase (adenine-specific) activity"/>
    <property type="evidence" value="ECO:0007669"/>
    <property type="project" value="UniProtKB-EC"/>
</dbReference>
<accession>A0A9W5VX33</accession>
<keyword evidence="5" id="KW-0949">S-adenosyl-L-methionine</keyword>
<comment type="similarity">
    <text evidence="1">Belongs to the N(4)/N(6)-methyltransferase family.</text>
</comment>
<dbReference type="InterPro" id="IPR012263">
    <property type="entry name" value="M_m6A_EcoRV"/>
</dbReference>
<dbReference type="InterPro" id="IPR023095">
    <property type="entry name" value="Ade_MeTrfase_dom_2"/>
</dbReference>
<evidence type="ECO:0000256" key="4">
    <source>
        <dbReference type="ARBA" id="ARBA00022679"/>
    </source>
</evidence>
<dbReference type="Proteomes" id="UP000014387">
    <property type="component" value="Unassembled WGS sequence"/>
</dbReference>
<dbReference type="RefSeq" id="WP_016444599.1">
    <property type="nucleotide sequence ID" value="NZ_KE150266.1"/>
</dbReference>
<comment type="caution">
    <text evidence="7">The sequence shown here is derived from an EMBL/GenBank/DDBJ whole genome shotgun (WGS) entry which is preliminary data.</text>
</comment>
<organism evidence="7 8">
    <name type="scientific">Gleimia europaea ACS-120-V-Col10b</name>
    <dbReference type="NCBI Taxonomy" id="883069"/>
    <lineage>
        <taxon>Bacteria</taxon>
        <taxon>Bacillati</taxon>
        <taxon>Actinomycetota</taxon>
        <taxon>Actinomycetes</taxon>
        <taxon>Actinomycetales</taxon>
        <taxon>Actinomycetaceae</taxon>
        <taxon>Gleimia</taxon>
    </lineage>
</organism>
<dbReference type="Pfam" id="PF02086">
    <property type="entry name" value="MethyltransfD12"/>
    <property type="match status" value="1"/>
</dbReference>
<protein>
    <recommendedName>
        <fullName evidence="2">site-specific DNA-methyltransferase (adenine-specific)</fullName>
        <ecNumber evidence="2">2.1.1.72</ecNumber>
    </recommendedName>
</protein>
<evidence type="ECO:0000256" key="1">
    <source>
        <dbReference type="ARBA" id="ARBA00006594"/>
    </source>
</evidence>
<evidence type="ECO:0000256" key="2">
    <source>
        <dbReference type="ARBA" id="ARBA00011900"/>
    </source>
</evidence>
<dbReference type="AlphaFoldDB" id="A0A9W5VX33"/>
<dbReference type="OrthoDB" id="9805629at2"/>
<evidence type="ECO:0000313" key="7">
    <source>
        <dbReference type="EMBL" id="EPD31489.1"/>
    </source>
</evidence>
<dbReference type="Gene3D" id="1.10.1020.10">
    <property type="entry name" value="Adenine-specific Methyltransferase, Domain 2"/>
    <property type="match status" value="1"/>
</dbReference>
<dbReference type="EC" id="2.1.1.72" evidence="2"/>
<dbReference type="InterPro" id="IPR029063">
    <property type="entry name" value="SAM-dependent_MTases_sf"/>
</dbReference>
<evidence type="ECO:0000256" key="6">
    <source>
        <dbReference type="ARBA" id="ARBA00047942"/>
    </source>
</evidence>
<dbReference type="GO" id="GO:0009307">
    <property type="term" value="P:DNA restriction-modification system"/>
    <property type="evidence" value="ECO:0007669"/>
    <property type="project" value="InterPro"/>
</dbReference>